<sequence length="563" mass="63650">MPSLNHPSIDNPRVFIQNLFEKNKLEAEASYAARKTVETVHAEYKNIFDKAVYRAQIPDFEAIDIQTIESGTIIRFQCMIQDPNFSKEMKLYAIELENINNSEKDIDFVLYSNKTEKVKSGWNLVDDLDTRFMIDTETNFCTSIPGRSIWLKNNPNPSNYFESSKIKDLLAVSKGRFPIPDTDHRFAVAKYYGESPNYKANQAVEVIGLFAWDQCCTEDSSEKLWPVMHILYSRPLPDLYSRSLSSSLKIKSNFTDIRHRCIEYLQAAICGDPLIAQYLLLLLISKSNSTLEKAGRFSMCITGIPSQPVPVQNSDNGESRSLKICDINSHQPTAAKILSTLESILPAVVSIPLTISILNSYSWIPNAENVSGLISGVLQLCPKTLVVVDETTLDEGVLNEKGLQNLNSLQKVFHEQKLQFMYPYQHIEIDTDIKGLILSCKNSIVKADVNIPLDKIYVDQSNELIANSPNAVELDSFREYLSDVSSQKFFIPAEISSVISEEYASARKIAHQKNESLPSQDDLMIQLTIARLLSQSKMEQALSLETWNESVKMEQERKKRISA</sequence>
<dbReference type="AlphaFoldDB" id="A0A2T9YH14"/>
<dbReference type="GO" id="GO:0003682">
    <property type="term" value="F:chromatin binding"/>
    <property type="evidence" value="ECO:0007669"/>
    <property type="project" value="TreeGrafter"/>
</dbReference>
<evidence type="ECO:0000313" key="4">
    <source>
        <dbReference type="Proteomes" id="UP000245383"/>
    </source>
</evidence>
<name>A0A2T9YH14_9FUNG</name>
<protein>
    <recommendedName>
        <fullName evidence="5">Mini-chromosome maintenance complex-binding protein</fullName>
    </recommendedName>
</protein>
<evidence type="ECO:0000256" key="1">
    <source>
        <dbReference type="ARBA" id="ARBA00004123"/>
    </source>
</evidence>
<dbReference type="GO" id="GO:0005634">
    <property type="term" value="C:nucleus"/>
    <property type="evidence" value="ECO:0007669"/>
    <property type="project" value="UniProtKB-SubCell"/>
</dbReference>
<dbReference type="Proteomes" id="UP000245383">
    <property type="component" value="Unassembled WGS sequence"/>
</dbReference>
<dbReference type="EMBL" id="MBFR01000190">
    <property type="protein sequence ID" value="PVU91648.1"/>
    <property type="molecule type" value="Genomic_DNA"/>
</dbReference>
<comment type="subcellular location">
    <subcellularLocation>
        <location evidence="1">Nucleus</location>
    </subcellularLocation>
</comment>
<evidence type="ECO:0000256" key="2">
    <source>
        <dbReference type="ARBA" id="ARBA00023242"/>
    </source>
</evidence>
<dbReference type="STRING" id="133385.A0A2T9YH14"/>
<dbReference type="GO" id="GO:0006261">
    <property type="term" value="P:DNA-templated DNA replication"/>
    <property type="evidence" value="ECO:0007669"/>
    <property type="project" value="TreeGrafter"/>
</dbReference>
<dbReference type="Pfam" id="PF09739">
    <property type="entry name" value="MCM_bind"/>
    <property type="match status" value="2"/>
</dbReference>
<dbReference type="OrthoDB" id="329666at2759"/>
<keyword evidence="2" id="KW-0539">Nucleus</keyword>
<dbReference type="InterPro" id="IPR019140">
    <property type="entry name" value="MCM_complex-bd"/>
</dbReference>
<evidence type="ECO:0008006" key="5">
    <source>
        <dbReference type="Google" id="ProtNLM"/>
    </source>
</evidence>
<proteinExistence type="predicted"/>
<comment type="caution">
    <text evidence="3">The sequence shown here is derived from an EMBL/GenBank/DDBJ whole genome shotgun (WGS) entry which is preliminary data.</text>
</comment>
<dbReference type="PANTHER" id="PTHR13489:SF0">
    <property type="entry name" value="MINI-CHROMOSOME MAINTENANCE COMPLEX-BINDING PROTEIN"/>
    <property type="match status" value="1"/>
</dbReference>
<dbReference type="PANTHER" id="PTHR13489">
    <property type="entry name" value="MINI-CHROMOSOME MAINTENANCE COMPLEX-BINDING PROTEIN"/>
    <property type="match status" value="1"/>
</dbReference>
<gene>
    <name evidence="3" type="ORF">BB561_004285</name>
</gene>
<evidence type="ECO:0000313" key="3">
    <source>
        <dbReference type="EMBL" id="PVU91648.1"/>
    </source>
</evidence>
<keyword evidence="4" id="KW-1185">Reference proteome</keyword>
<organism evidence="3 4">
    <name type="scientific">Smittium simulii</name>
    <dbReference type="NCBI Taxonomy" id="133385"/>
    <lineage>
        <taxon>Eukaryota</taxon>
        <taxon>Fungi</taxon>
        <taxon>Fungi incertae sedis</taxon>
        <taxon>Zoopagomycota</taxon>
        <taxon>Kickxellomycotina</taxon>
        <taxon>Harpellomycetes</taxon>
        <taxon>Harpellales</taxon>
        <taxon>Legeriomycetaceae</taxon>
        <taxon>Smittium</taxon>
    </lineage>
</organism>
<reference evidence="3 4" key="1">
    <citation type="journal article" date="2018" name="MBio">
        <title>Comparative Genomics Reveals the Core Gene Toolbox for the Fungus-Insect Symbiosis.</title>
        <authorList>
            <person name="Wang Y."/>
            <person name="Stata M."/>
            <person name="Wang W."/>
            <person name="Stajich J.E."/>
            <person name="White M.M."/>
            <person name="Moncalvo J.M."/>
        </authorList>
    </citation>
    <scope>NUCLEOTIDE SEQUENCE [LARGE SCALE GENOMIC DNA]</scope>
    <source>
        <strain evidence="3 4">SWE-8-4</strain>
    </source>
</reference>
<accession>A0A2T9YH14</accession>